<comment type="caution">
    <text evidence="7">The sequence shown here is derived from an EMBL/GenBank/DDBJ whole genome shotgun (WGS) entry which is preliminary data.</text>
</comment>
<reference evidence="8" key="1">
    <citation type="journal article" date="2019" name="Int. J. Syst. Evol. Microbiol.">
        <title>The Global Catalogue of Microorganisms (GCM) 10K type strain sequencing project: providing services to taxonomists for standard genome sequencing and annotation.</title>
        <authorList>
            <consortium name="The Broad Institute Genomics Platform"/>
            <consortium name="The Broad Institute Genome Sequencing Center for Infectious Disease"/>
            <person name="Wu L."/>
            <person name="Ma J."/>
        </authorList>
    </citation>
    <scope>NUCLEOTIDE SEQUENCE [LARGE SCALE GENOMIC DNA]</scope>
    <source>
        <strain evidence="8">CGMCC 1.5362</strain>
    </source>
</reference>
<dbReference type="RefSeq" id="WP_022920445.1">
    <property type="nucleotide sequence ID" value="NZ_BMLB01000002.1"/>
</dbReference>
<evidence type="ECO:0000256" key="4">
    <source>
        <dbReference type="PROSITE-ProRule" id="PRU01248"/>
    </source>
</evidence>
<dbReference type="InterPro" id="IPR050090">
    <property type="entry name" value="Tyrosine_recombinase_XerCD"/>
</dbReference>
<evidence type="ECO:0000259" key="5">
    <source>
        <dbReference type="PROSITE" id="PS51898"/>
    </source>
</evidence>
<proteinExistence type="inferred from homology"/>
<accession>A0ABQ2F5H7</accession>
<evidence type="ECO:0000256" key="2">
    <source>
        <dbReference type="ARBA" id="ARBA00023125"/>
    </source>
</evidence>
<dbReference type="PROSITE" id="PS51900">
    <property type="entry name" value="CB"/>
    <property type="match status" value="1"/>
</dbReference>
<dbReference type="Gene3D" id="1.10.150.130">
    <property type="match status" value="1"/>
</dbReference>
<dbReference type="Pfam" id="PF00589">
    <property type="entry name" value="Phage_integrase"/>
    <property type="match status" value="1"/>
</dbReference>
<dbReference type="InterPro" id="IPR044068">
    <property type="entry name" value="CB"/>
</dbReference>
<feature type="domain" description="Core-binding (CB)" evidence="6">
    <location>
        <begin position="58"/>
        <end position="135"/>
    </location>
</feature>
<evidence type="ECO:0000256" key="3">
    <source>
        <dbReference type="ARBA" id="ARBA00023172"/>
    </source>
</evidence>
<evidence type="ECO:0000259" key="6">
    <source>
        <dbReference type="PROSITE" id="PS51900"/>
    </source>
</evidence>
<name>A0ABQ2F5H7_9MICO</name>
<sequence>MASVTKRPNGKWRARYRDAAGKEHARHFARKVEGQRWLDEVTADVITGRYVDPRAGDATFDDYMKAWSSLQVWKPRTAVGMDLIRRSVPFGDVRLRALTASHVEAWKKQMVADGYAPLTVNHRLTAVRSVLKAAVGENRIAVNAAATVKPVRLEGRTKRVEIPPPAAVASVLQATEPRMRAYVELAAFAGLRLGECSAVQLGDVDFLRRVLHVRRQVQACPGGKPEVREPKYESVRDVPVPDELLQTLSRHVEQQGVSSAGWFFFTGAGDPLPPSTVHYWWKRTVRAAGVPGLHLHALRHFYASGLIAAGCDVVTVQRALGHSKPSTTLDTYSHLWPDAEDRTRCATADLVAEVRGAEQRRARAN</sequence>
<dbReference type="InterPro" id="IPR011010">
    <property type="entry name" value="DNA_brk_join_enz"/>
</dbReference>
<keyword evidence="2 4" id="KW-0238">DNA-binding</keyword>
<dbReference type="Gene3D" id="1.10.443.10">
    <property type="entry name" value="Intergrase catalytic core"/>
    <property type="match status" value="1"/>
</dbReference>
<evidence type="ECO:0000313" key="7">
    <source>
        <dbReference type="EMBL" id="GGK64032.1"/>
    </source>
</evidence>
<keyword evidence="3" id="KW-0233">DNA recombination</keyword>
<dbReference type="InterPro" id="IPR010998">
    <property type="entry name" value="Integrase_recombinase_N"/>
</dbReference>
<comment type="similarity">
    <text evidence="1">Belongs to the 'phage' integrase family.</text>
</comment>
<feature type="domain" description="Tyr recombinase" evidence="5">
    <location>
        <begin position="158"/>
        <end position="348"/>
    </location>
</feature>
<gene>
    <name evidence="7" type="ORF">GCM10011509_10560</name>
</gene>
<dbReference type="InterPro" id="IPR002104">
    <property type="entry name" value="Integrase_catalytic"/>
</dbReference>
<evidence type="ECO:0008006" key="9">
    <source>
        <dbReference type="Google" id="ProtNLM"/>
    </source>
</evidence>
<organism evidence="7 8">
    <name type="scientific">Ornithinimicrobium pekingense</name>
    <dbReference type="NCBI Taxonomy" id="384677"/>
    <lineage>
        <taxon>Bacteria</taxon>
        <taxon>Bacillati</taxon>
        <taxon>Actinomycetota</taxon>
        <taxon>Actinomycetes</taxon>
        <taxon>Micrococcales</taxon>
        <taxon>Ornithinimicrobiaceae</taxon>
        <taxon>Ornithinimicrobium</taxon>
    </lineage>
</organism>
<protein>
    <recommendedName>
        <fullName evidence="9">Site-specific integrase</fullName>
    </recommendedName>
</protein>
<dbReference type="PANTHER" id="PTHR30349">
    <property type="entry name" value="PHAGE INTEGRASE-RELATED"/>
    <property type="match status" value="1"/>
</dbReference>
<keyword evidence="8" id="KW-1185">Reference proteome</keyword>
<dbReference type="PANTHER" id="PTHR30349:SF64">
    <property type="entry name" value="PROPHAGE INTEGRASE INTD-RELATED"/>
    <property type="match status" value="1"/>
</dbReference>
<dbReference type="InterPro" id="IPR013762">
    <property type="entry name" value="Integrase-like_cat_sf"/>
</dbReference>
<dbReference type="EMBL" id="BMLB01000002">
    <property type="protein sequence ID" value="GGK64032.1"/>
    <property type="molecule type" value="Genomic_DNA"/>
</dbReference>
<evidence type="ECO:0000256" key="1">
    <source>
        <dbReference type="ARBA" id="ARBA00008857"/>
    </source>
</evidence>
<dbReference type="PROSITE" id="PS51898">
    <property type="entry name" value="TYR_RECOMBINASE"/>
    <property type="match status" value="1"/>
</dbReference>
<dbReference type="CDD" id="cd01189">
    <property type="entry name" value="INT_ICEBs1_C_like"/>
    <property type="match status" value="1"/>
</dbReference>
<dbReference type="SUPFAM" id="SSF56349">
    <property type="entry name" value="DNA breaking-rejoining enzymes"/>
    <property type="match status" value="1"/>
</dbReference>
<dbReference type="Proteomes" id="UP000662111">
    <property type="component" value="Unassembled WGS sequence"/>
</dbReference>
<evidence type="ECO:0000313" key="8">
    <source>
        <dbReference type="Proteomes" id="UP000662111"/>
    </source>
</evidence>